<organism evidence="2 3">
    <name type="scientific">Prunus armeniaca</name>
    <name type="common">Apricot</name>
    <name type="synonym">Armeniaca vulgaris</name>
    <dbReference type="NCBI Taxonomy" id="36596"/>
    <lineage>
        <taxon>Eukaryota</taxon>
        <taxon>Viridiplantae</taxon>
        <taxon>Streptophyta</taxon>
        <taxon>Embryophyta</taxon>
        <taxon>Tracheophyta</taxon>
        <taxon>Spermatophyta</taxon>
        <taxon>Magnoliopsida</taxon>
        <taxon>eudicotyledons</taxon>
        <taxon>Gunneridae</taxon>
        <taxon>Pentapetalae</taxon>
        <taxon>rosids</taxon>
        <taxon>fabids</taxon>
        <taxon>Rosales</taxon>
        <taxon>Rosaceae</taxon>
        <taxon>Amygdaloideae</taxon>
        <taxon>Amygdaleae</taxon>
        <taxon>Prunus</taxon>
    </lineage>
</organism>
<keyword evidence="3" id="KW-1185">Reference proteome</keyword>
<evidence type="ECO:0000313" key="2">
    <source>
        <dbReference type="EMBL" id="CAB4299666.1"/>
    </source>
</evidence>
<feature type="region of interest" description="Disordered" evidence="1">
    <location>
        <begin position="1"/>
        <end position="47"/>
    </location>
</feature>
<dbReference type="AlphaFoldDB" id="A0A6J5WD85"/>
<dbReference type="EMBL" id="CAEKKB010000002">
    <property type="protein sequence ID" value="CAB4299666.1"/>
    <property type="molecule type" value="Genomic_DNA"/>
</dbReference>
<gene>
    <name evidence="2" type="ORF">ORAREDHAP_LOCUS14287</name>
</gene>
<proteinExistence type="predicted"/>
<accession>A0A6J5WD85</accession>
<evidence type="ECO:0000313" key="3">
    <source>
        <dbReference type="Proteomes" id="UP000507245"/>
    </source>
</evidence>
<evidence type="ECO:0000256" key="1">
    <source>
        <dbReference type="SAM" id="MobiDB-lite"/>
    </source>
</evidence>
<sequence>MSSQTARGACSPKKKNKAAHGVVDPQKDLLSHLINPKWPTVKGPKTISKRKKQELEEMEGIAKVHQLM</sequence>
<protein>
    <submittedName>
        <fullName evidence="2">Uncharacterized protein</fullName>
    </submittedName>
</protein>
<name>A0A6J5WD85_PRUAR</name>
<dbReference type="Proteomes" id="UP000507245">
    <property type="component" value="Unassembled WGS sequence"/>
</dbReference>
<reference evidence="3" key="1">
    <citation type="journal article" date="2020" name="Genome Biol.">
        <title>Gamete binning: chromosome-level and haplotype-resolved genome assembly enabled by high-throughput single-cell sequencing of gamete genomes.</title>
        <authorList>
            <person name="Campoy J.A."/>
            <person name="Sun H."/>
            <person name="Goel M."/>
            <person name="Jiao W.-B."/>
            <person name="Folz-Donahue K."/>
            <person name="Wang N."/>
            <person name="Rubio M."/>
            <person name="Liu C."/>
            <person name="Kukat C."/>
            <person name="Ruiz D."/>
            <person name="Huettel B."/>
            <person name="Schneeberger K."/>
        </authorList>
    </citation>
    <scope>NUCLEOTIDE SEQUENCE [LARGE SCALE GENOMIC DNA]</scope>
    <source>
        <strain evidence="3">cv. Rojo Pasion</strain>
    </source>
</reference>